<dbReference type="InterPro" id="IPR010723">
    <property type="entry name" value="HemN_C"/>
</dbReference>
<dbReference type="InterPro" id="IPR058240">
    <property type="entry name" value="rSAM_sf"/>
</dbReference>
<proteinExistence type="inferred from homology"/>
<evidence type="ECO:0000313" key="3">
    <source>
        <dbReference type="EMBL" id="CBH76504.1"/>
    </source>
</evidence>
<dbReference type="InterPro" id="IPR007197">
    <property type="entry name" value="rSAM"/>
</dbReference>
<dbReference type="SFLD" id="SFLDS00029">
    <property type="entry name" value="Radical_SAM"/>
    <property type="match status" value="1"/>
</dbReference>
<dbReference type="PROSITE" id="PS51918">
    <property type="entry name" value="RADICAL_SAM"/>
    <property type="match status" value="1"/>
</dbReference>
<dbReference type="GO" id="GO:0006779">
    <property type="term" value="P:porphyrin-containing compound biosynthetic process"/>
    <property type="evidence" value="ECO:0007669"/>
    <property type="project" value="InterPro"/>
</dbReference>
<sequence length="380" mass="41916">MIEEALGGVYVHLPFCPYICPYCDFAKWPLRRSDALRYLTALHREIAAADRRPAENIFLGGGTPNAYDAASIVDLLARLRERFPAVDSAREITIEVNPDAVRPGDMDAYARAGINRLSIGVQSFRESESRALGRRHSNADVERCVRDARAAGIRSLSVDLIFALPGQSEASWIESLDAAIALGVDHCSTYGLTIEAGTPFERLYSRAPERFADEELEARLYEIAMDRLSEAGFAQYEISNFARPGHMSRHNANYWRNGSYLGLGVGAASYLDGERSTATRSLAEYMDAIERGEPAPRERERLLGLARLGEAMMLALRTAQGVDASAFNQRYGIDPLATYASTIAGFIEAGVLERSDEHLRLTRRGRLLANTVCGAFVTIE</sequence>
<comment type="similarity">
    <text evidence="1">Belongs to the anaerobic coproporphyrinogen-III oxidase family. HemW subfamily.</text>
</comment>
<name>E6PJ62_9ZZZZ</name>
<dbReference type="GO" id="GO:0005737">
    <property type="term" value="C:cytoplasm"/>
    <property type="evidence" value="ECO:0007669"/>
    <property type="project" value="InterPro"/>
</dbReference>
<dbReference type="GO" id="GO:0051539">
    <property type="term" value="F:4 iron, 4 sulfur cluster binding"/>
    <property type="evidence" value="ECO:0007669"/>
    <property type="project" value="InterPro"/>
</dbReference>
<accession>E6PJ62</accession>
<dbReference type="InterPro" id="IPR006638">
    <property type="entry name" value="Elp3/MiaA/NifB-like_rSAM"/>
</dbReference>
<dbReference type="InterPro" id="IPR004559">
    <property type="entry name" value="HemW-like"/>
</dbReference>
<protein>
    <submittedName>
        <fullName evidence="3">Putative coproporphyrinogen III oxidase</fullName>
        <ecNumber evidence="3">1.3.99.22</ecNumber>
    </submittedName>
</protein>
<reference evidence="3" key="1">
    <citation type="submission" date="2009-10" db="EMBL/GenBank/DDBJ databases">
        <title>Diversity of trophic interactions inside an arsenic-rich microbial ecosystem.</title>
        <authorList>
            <person name="Bertin P.N."/>
            <person name="Heinrich-Salmeron A."/>
            <person name="Pelletier E."/>
            <person name="Goulhen-Chollet F."/>
            <person name="Arsene-Ploetze F."/>
            <person name="Gallien S."/>
            <person name="Calteau A."/>
            <person name="Vallenet D."/>
            <person name="Casiot C."/>
            <person name="Chane-Woon-Ming B."/>
            <person name="Giloteaux L."/>
            <person name="Barakat M."/>
            <person name="Bonnefoy V."/>
            <person name="Bruneel O."/>
            <person name="Chandler M."/>
            <person name="Cleiss J."/>
            <person name="Duran R."/>
            <person name="Elbaz-Poulichet F."/>
            <person name="Fonknechten N."/>
            <person name="Lauga B."/>
            <person name="Mornico D."/>
            <person name="Ortet P."/>
            <person name="Schaeffer C."/>
            <person name="Siguier P."/>
            <person name="Alexander Thil Smith A."/>
            <person name="Van Dorsselaer A."/>
            <person name="Weissenbach J."/>
            <person name="Medigue C."/>
            <person name="Le Paslier D."/>
        </authorList>
    </citation>
    <scope>NUCLEOTIDE SEQUENCE</scope>
</reference>
<dbReference type="PANTHER" id="PTHR13932:SF5">
    <property type="entry name" value="RADICAL S-ADENOSYL METHIONINE DOMAIN-CONTAINING PROTEIN 1, MITOCHONDRIAL"/>
    <property type="match status" value="1"/>
</dbReference>
<dbReference type="SFLD" id="SFLDF00288">
    <property type="entry name" value="HemN-like__clustered_with_nucl"/>
    <property type="match status" value="1"/>
</dbReference>
<dbReference type="EMBL" id="CABL01000019">
    <property type="protein sequence ID" value="CBH76504.1"/>
    <property type="molecule type" value="Genomic_DNA"/>
</dbReference>
<dbReference type="SMART" id="SM00729">
    <property type="entry name" value="Elp3"/>
    <property type="match status" value="1"/>
</dbReference>
<evidence type="ECO:0000256" key="1">
    <source>
        <dbReference type="ARBA" id="ARBA00006100"/>
    </source>
</evidence>
<dbReference type="Gene3D" id="3.80.30.20">
    <property type="entry name" value="tm_1862 like domain"/>
    <property type="match status" value="1"/>
</dbReference>
<evidence type="ECO:0000259" key="2">
    <source>
        <dbReference type="PROSITE" id="PS51918"/>
    </source>
</evidence>
<dbReference type="SFLD" id="SFLDG01082">
    <property type="entry name" value="B12-binding_domain_containing"/>
    <property type="match status" value="1"/>
</dbReference>
<organism evidence="3">
    <name type="scientific">mine drainage metagenome</name>
    <dbReference type="NCBI Taxonomy" id="410659"/>
    <lineage>
        <taxon>unclassified sequences</taxon>
        <taxon>metagenomes</taxon>
        <taxon>ecological metagenomes</taxon>
    </lineage>
</organism>
<dbReference type="GO" id="GO:0004109">
    <property type="term" value="F:coproporphyrinogen oxidase activity"/>
    <property type="evidence" value="ECO:0007669"/>
    <property type="project" value="InterPro"/>
</dbReference>
<keyword evidence="3" id="KW-0560">Oxidoreductase</keyword>
<comment type="caution">
    <text evidence="3">The sequence shown here is derived from an EMBL/GenBank/DDBJ whole genome shotgun (WGS) entry which is preliminary data.</text>
</comment>
<dbReference type="AlphaFoldDB" id="E6PJ62"/>
<gene>
    <name evidence="3" type="ORF">CARN1_0984</name>
</gene>
<dbReference type="NCBIfam" id="TIGR00539">
    <property type="entry name" value="hemN_rel"/>
    <property type="match status" value="1"/>
</dbReference>
<dbReference type="CDD" id="cd01335">
    <property type="entry name" value="Radical_SAM"/>
    <property type="match status" value="1"/>
</dbReference>
<dbReference type="PANTHER" id="PTHR13932">
    <property type="entry name" value="COPROPORPHYRINIGEN III OXIDASE"/>
    <property type="match status" value="1"/>
</dbReference>
<dbReference type="InterPro" id="IPR023404">
    <property type="entry name" value="rSAM_horseshoe"/>
</dbReference>
<dbReference type="SFLD" id="SFLDF00562">
    <property type="entry name" value="HemN-like__clustered_with_heat"/>
    <property type="match status" value="1"/>
</dbReference>
<dbReference type="Pfam" id="PF04055">
    <property type="entry name" value="Radical_SAM"/>
    <property type="match status" value="1"/>
</dbReference>
<dbReference type="SFLD" id="SFLDG01065">
    <property type="entry name" value="anaerobic_coproporphyrinogen-I"/>
    <property type="match status" value="1"/>
</dbReference>
<dbReference type="Pfam" id="PF06969">
    <property type="entry name" value="HemN_C"/>
    <property type="match status" value="1"/>
</dbReference>
<feature type="domain" description="Radical SAM core" evidence="2">
    <location>
        <begin position="1"/>
        <end position="234"/>
    </location>
</feature>
<dbReference type="EC" id="1.3.99.22" evidence="3"/>
<dbReference type="SUPFAM" id="SSF102114">
    <property type="entry name" value="Radical SAM enzymes"/>
    <property type="match status" value="1"/>
</dbReference>
<dbReference type="InterPro" id="IPR034505">
    <property type="entry name" value="Coproporphyrinogen-III_oxidase"/>
</dbReference>